<dbReference type="GO" id="GO:0022857">
    <property type="term" value="F:transmembrane transporter activity"/>
    <property type="evidence" value="ECO:0007669"/>
    <property type="project" value="InterPro"/>
</dbReference>
<keyword evidence="4 6" id="KW-0472">Membrane</keyword>
<feature type="domain" description="Major facilitator superfamily (MFS) profile" evidence="7">
    <location>
        <begin position="18"/>
        <end position="461"/>
    </location>
</feature>
<comment type="subcellular location">
    <subcellularLocation>
        <location evidence="1">Cell membrane</location>
        <topology evidence="1">Multi-pass membrane protein</topology>
    </subcellularLocation>
</comment>
<dbReference type="Gene3D" id="1.20.1250.20">
    <property type="entry name" value="MFS general substrate transporter like domains"/>
    <property type="match status" value="2"/>
</dbReference>
<dbReference type="Pfam" id="PF07690">
    <property type="entry name" value="MFS_1"/>
    <property type="match status" value="1"/>
</dbReference>
<dbReference type="GO" id="GO:0005886">
    <property type="term" value="C:plasma membrane"/>
    <property type="evidence" value="ECO:0007669"/>
    <property type="project" value="UniProtKB-SubCell"/>
</dbReference>
<comment type="caution">
    <text evidence="8">The sequence shown here is derived from an EMBL/GenBank/DDBJ whole genome shotgun (WGS) entry which is preliminary data.</text>
</comment>
<feature type="transmembrane region" description="Helical" evidence="6">
    <location>
        <begin position="201"/>
        <end position="224"/>
    </location>
</feature>
<name>A0A544Z353_9ACTN</name>
<dbReference type="SUPFAM" id="SSF103473">
    <property type="entry name" value="MFS general substrate transporter"/>
    <property type="match status" value="1"/>
</dbReference>
<evidence type="ECO:0000313" key="8">
    <source>
        <dbReference type="EMBL" id="TQS23321.1"/>
    </source>
</evidence>
<dbReference type="RefSeq" id="WP_142617077.1">
    <property type="nucleotide sequence ID" value="NZ_VIRM01000004.1"/>
</dbReference>
<sequence>MASPQLAAPATGPRSLAPLTAALLAQVLAVVDLNITATALPAIVTEFGRLDLFAWVTTGAVLASTVATPLYGRFGDIFGRKAVLVTALALLSAGSVLCGLAGSMTQLVVFRVVQGVGAGGLMVSAVAVYAELLDSRRRVRYQVFFATAVNVSSAVSPFLGGLVTDALGWRWTFFLSVPFGLAALVLIATTRRLARSEGETAVDYPGAALLAAACVCLVLLSSWAGTVHSWTSPVVAGLGVGAVVLFVLWVRVERRARRPIVPLRLFGNRVLVAAYVQGFMTGLAMFAAITFLPLLMVASGMNATGAGASLFPITAGTLVVSLAGSPLMARWGHPQMFGVAGAGLLLAGLAGLAVQADAGVSPAGIAATVCLGIGLGLLFQVYSVAVMNHAPRPDLGSALAVQSLSRQLGGLLGLATLSGVYRLELARTDDQGSATAIVFTIAALCAVAGLAAALALRIPGTPPRPGDAEGGNPMRRGISDESVHHPGPAPDHA</sequence>
<evidence type="ECO:0000256" key="5">
    <source>
        <dbReference type="SAM" id="MobiDB-lite"/>
    </source>
</evidence>
<feature type="transmembrane region" description="Helical" evidence="6">
    <location>
        <begin position="141"/>
        <end position="163"/>
    </location>
</feature>
<evidence type="ECO:0000256" key="2">
    <source>
        <dbReference type="ARBA" id="ARBA00022692"/>
    </source>
</evidence>
<feature type="transmembrane region" description="Helical" evidence="6">
    <location>
        <begin position="270"/>
        <end position="297"/>
    </location>
</feature>
<feature type="transmembrane region" description="Helical" evidence="6">
    <location>
        <begin position="230"/>
        <end position="250"/>
    </location>
</feature>
<reference evidence="8 9" key="1">
    <citation type="submission" date="2019-07" db="EMBL/GenBank/DDBJ databases">
        <title>Microbispora hainanensis DSM 45428.</title>
        <authorList>
            <person name="Thawai C."/>
        </authorList>
    </citation>
    <scope>NUCLEOTIDE SEQUENCE [LARGE SCALE GENOMIC DNA]</scope>
    <source>
        <strain evidence="8 9">DSM 45428</strain>
    </source>
</reference>
<dbReference type="InterPro" id="IPR020846">
    <property type="entry name" value="MFS_dom"/>
</dbReference>
<dbReference type="Proteomes" id="UP000316541">
    <property type="component" value="Unassembled WGS sequence"/>
</dbReference>
<evidence type="ECO:0000259" key="7">
    <source>
        <dbReference type="PROSITE" id="PS50850"/>
    </source>
</evidence>
<dbReference type="PANTHER" id="PTHR23501:SF197">
    <property type="entry name" value="COMD"/>
    <property type="match status" value="1"/>
</dbReference>
<evidence type="ECO:0000256" key="1">
    <source>
        <dbReference type="ARBA" id="ARBA00004651"/>
    </source>
</evidence>
<feature type="transmembrane region" description="Helical" evidence="6">
    <location>
        <begin position="83"/>
        <end position="102"/>
    </location>
</feature>
<feature type="transmembrane region" description="Helical" evidence="6">
    <location>
        <begin position="360"/>
        <end position="382"/>
    </location>
</feature>
<proteinExistence type="predicted"/>
<feature type="transmembrane region" description="Helical" evidence="6">
    <location>
        <begin position="336"/>
        <end position="354"/>
    </location>
</feature>
<evidence type="ECO:0000256" key="4">
    <source>
        <dbReference type="ARBA" id="ARBA00023136"/>
    </source>
</evidence>
<organism evidence="8 9">
    <name type="scientific">Microbispora hainanensis</name>
    <dbReference type="NCBI Taxonomy" id="568844"/>
    <lineage>
        <taxon>Bacteria</taxon>
        <taxon>Bacillati</taxon>
        <taxon>Actinomycetota</taxon>
        <taxon>Actinomycetes</taxon>
        <taxon>Streptosporangiales</taxon>
        <taxon>Streptosporangiaceae</taxon>
        <taxon>Microbispora</taxon>
    </lineage>
</organism>
<gene>
    <name evidence="8" type="ORF">FLX08_05525</name>
</gene>
<accession>A0A544Z353</accession>
<keyword evidence="2 6" id="KW-0812">Transmembrane</keyword>
<feature type="transmembrane region" description="Helical" evidence="6">
    <location>
        <begin position="169"/>
        <end position="189"/>
    </location>
</feature>
<dbReference type="PANTHER" id="PTHR23501">
    <property type="entry name" value="MAJOR FACILITATOR SUPERFAMILY"/>
    <property type="match status" value="1"/>
</dbReference>
<evidence type="ECO:0000256" key="3">
    <source>
        <dbReference type="ARBA" id="ARBA00022989"/>
    </source>
</evidence>
<dbReference type="AlphaFoldDB" id="A0A544Z353"/>
<dbReference type="InterPro" id="IPR011701">
    <property type="entry name" value="MFS"/>
</dbReference>
<dbReference type="PROSITE" id="PS50850">
    <property type="entry name" value="MFS"/>
    <property type="match status" value="1"/>
</dbReference>
<feature type="transmembrane region" description="Helical" evidence="6">
    <location>
        <begin position="53"/>
        <end position="71"/>
    </location>
</feature>
<evidence type="ECO:0000256" key="6">
    <source>
        <dbReference type="SAM" id="Phobius"/>
    </source>
</evidence>
<keyword evidence="3 6" id="KW-1133">Transmembrane helix</keyword>
<dbReference type="InterPro" id="IPR036259">
    <property type="entry name" value="MFS_trans_sf"/>
</dbReference>
<evidence type="ECO:0000313" key="9">
    <source>
        <dbReference type="Proteomes" id="UP000316541"/>
    </source>
</evidence>
<feature type="transmembrane region" description="Helical" evidence="6">
    <location>
        <begin position="108"/>
        <end position="129"/>
    </location>
</feature>
<feature type="region of interest" description="Disordered" evidence="5">
    <location>
        <begin position="461"/>
        <end position="493"/>
    </location>
</feature>
<protein>
    <submittedName>
        <fullName evidence="8">MFS transporter</fullName>
    </submittedName>
</protein>
<feature type="transmembrane region" description="Helical" evidence="6">
    <location>
        <begin position="303"/>
        <end position="324"/>
    </location>
</feature>
<feature type="transmembrane region" description="Helical" evidence="6">
    <location>
        <begin position="433"/>
        <end position="456"/>
    </location>
</feature>
<dbReference type="EMBL" id="VIRM01000004">
    <property type="protein sequence ID" value="TQS23321.1"/>
    <property type="molecule type" value="Genomic_DNA"/>
</dbReference>